<dbReference type="VEuPathDB" id="FungiDB:BO83DRAFT_130492"/>
<proteinExistence type="predicted"/>
<dbReference type="Proteomes" id="UP000246171">
    <property type="component" value="Unassembled WGS sequence"/>
</dbReference>
<protein>
    <submittedName>
        <fullName evidence="1">Uncharacterized protein</fullName>
    </submittedName>
</protein>
<keyword evidence="2" id="KW-1185">Reference proteome</keyword>
<gene>
    <name evidence="1" type="ORF">BO83DRAFT_130492</name>
</gene>
<comment type="caution">
    <text evidence="1">The sequence shown here is derived from an EMBL/GenBank/DDBJ whole genome shotgun (WGS) entry which is preliminary data.</text>
</comment>
<dbReference type="AlphaFoldDB" id="A0A317W9E6"/>
<reference evidence="1" key="1">
    <citation type="submission" date="2016-12" db="EMBL/GenBank/DDBJ databases">
        <title>The genomes of Aspergillus section Nigri reveals drivers in fungal speciation.</title>
        <authorList>
            <consortium name="DOE Joint Genome Institute"/>
            <person name="Vesth T.C."/>
            <person name="Nybo J."/>
            <person name="Theobald S."/>
            <person name="Brandl J."/>
            <person name="Frisvad J.C."/>
            <person name="Nielsen K.F."/>
            <person name="Lyhne E.K."/>
            <person name="Kogle M.E."/>
            <person name="Kuo A."/>
            <person name="Riley R."/>
            <person name="Clum A."/>
            <person name="Nolan M."/>
            <person name="Lipzen A."/>
            <person name="Salamov A."/>
            <person name="Henrissat B."/>
            <person name="Wiebenga A."/>
            <person name="De vries R.P."/>
            <person name="Grigoriev I.V."/>
            <person name="Mortensen U.H."/>
            <person name="Andersen M.R."/>
            <person name="Baker S.E."/>
        </authorList>
    </citation>
    <scope>NUCLEOTIDE SEQUENCE</scope>
    <source>
        <strain evidence="1">CBS 122712</strain>
    </source>
</reference>
<dbReference type="EMBL" id="MSFU01000003">
    <property type="protein sequence ID" value="PWY82371.1"/>
    <property type="molecule type" value="Genomic_DNA"/>
</dbReference>
<dbReference type="GeneID" id="37048058"/>
<name>A0A317W9E6_ASPEC</name>
<evidence type="ECO:0000313" key="1">
    <source>
        <dbReference type="EMBL" id="PWY82371.1"/>
    </source>
</evidence>
<dbReference type="RefSeq" id="XP_025392034.1">
    <property type="nucleotide sequence ID" value="XM_025526096.1"/>
</dbReference>
<organism evidence="1 2">
    <name type="scientific">Aspergillus eucalypticola (strain CBS 122712 / IBT 29274)</name>
    <dbReference type="NCBI Taxonomy" id="1448314"/>
    <lineage>
        <taxon>Eukaryota</taxon>
        <taxon>Fungi</taxon>
        <taxon>Dikarya</taxon>
        <taxon>Ascomycota</taxon>
        <taxon>Pezizomycotina</taxon>
        <taxon>Eurotiomycetes</taxon>
        <taxon>Eurotiomycetidae</taxon>
        <taxon>Eurotiales</taxon>
        <taxon>Aspergillaceae</taxon>
        <taxon>Aspergillus</taxon>
        <taxon>Aspergillus subgen. Circumdati</taxon>
    </lineage>
</organism>
<sequence>MVEGHIGGGSYSQDTFPIEVEALCAMGPREPLQGPENVGHQQSAVTDSRLEVYDRLSPLLFQLTRDSQALKRVKPCSGAEQESVFFSVSALCDIIHTLALSEQGLGLQSCGFYSFQSRNETVVLALTAVLIVLEIYELLAQNAINDMPLLEQTKSGEREVLPIFSSGQQSPSSHASPGRGLHTYGRLDTLVRYTVMDFHLGQLRRLLEFNMEGSTSWQPNAIYHLESTRGRLDALRMWIQDLVSQA</sequence>
<accession>A0A317W9E6</accession>
<dbReference type="OrthoDB" id="5429794at2759"/>
<evidence type="ECO:0000313" key="2">
    <source>
        <dbReference type="Proteomes" id="UP000246171"/>
    </source>
</evidence>